<gene>
    <name evidence="1" type="ORF">CHARACLAT_007674</name>
</gene>
<sequence>MLLKDSSKAVEYNLQCTGVLLFCTRGYGWLLECFYTLGIHEIGGCHSFHHKLSRKFTEAEAMTHWMTQHKFKAVIYPALEDEGKAFVVIPSCCGEIKFH</sequence>
<accession>A0ABU7F132</accession>
<name>A0ABU7F132_9TELE</name>
<protein>
    <submittedName>
        <fullName evidence="1">Uncharacterized protein</fullName>
    </submittedName>
</protein>
<comment type="caution">
    <text evidence="1">The sequence shown here is derived from an EMBL/GenBank/DDBJ whole genome shotgun (WGS) entry which is preliminary data.</text>
</comment>
<keyword evidence="2" id="KW-1185">Reference proteome</keyword>
<evidence type="ECO:0000313" key="1">
    <source>
        <dbReference type="EMBL" id="MED6293127.1"/>
    </source>
</evidence>
<dbReference type="Proteomes" id="UP001352852">
    <property type="component" value="Unassembled WGS sequence"/>
</dbReference>
<organism evidence="1 2">
    <name type="scientific">Characodon lateralis</name>
    <dbReference type="NCBI Taxonomy" id="208331"/>
    <lineage>
        <taxon>Eukaryota</taxon>
        <taxon>Metazoa</taxon>
        <taxon>Chordata</taxon>
        <taxon>Craniata</taxon>
        <taxon>Vertebrata</taxon>
        <taxon>Euteleostomi</taxon>
        <taxon>Actinopterygii</taxon>
        <taxon>Neopterygii</taxon>
        <taxon>Teleostei</taxon>
        <taxon>Neoteleostei</taxon>
        <taxon>Acanthomorphata</taxon>
        <taxon>Ovalentaria</taxon>
        <taxon>Atherinomorphae</taxon>
        <taxon>Cyprinodontiformes</taxon>
        <taxon>Goodeidae</taxon>
        <taxon>Characodon</taxon>
    </lineage>
</organism>
<dbReference type="EMBL" id="JAHUTJ010074203">
    <property type="protein sequence ID" value="MED6293127.1"/>
    <property type="molecule type" value="Genomic_DNA"/>
</dbReference>
<evidence type="ECO:0000313" key="2">
    <source>
        <dbReference type="Proteomes" id="UP001352852"/>
    </source>
</evidence>
<reference evidence="1 2" key="1">
    <citation type="submission" date="2021-06" db="EMBL/GenBank/DDBJ databases">
        <authorList>
            <person name="Palmer J.M."/>
        </authorList>
    </citation>
    <scope>NUCLEOTIDE SEQUENCE [LARGE SCALE GENOMIC DNA]</scope>
    <source>
        <strain evidence="1 2">CL_MEX2019</strain>
        <tissue evidence="1">Muscle</tissue>
    </source>
</reference>
<proteinExistence type="predicted"/>